<keyword evidence="5" id="KW-1185">Reference proteome</keyword>
<dbReference type="Pfam" id="PF17802">
    <property type="entry name" value="SpaA"/>
    <property type="match status" value="1"/>
</dbReference>
<protein>
    <recommendedName>
        <fullName evidence="3">SpaA-like prealbumin fold domain-containing protein</fullName>
    </recommendedName>
</protein>
<sequence length="2061" mass="224596">MQTVPDLDQASEKANGVTVDDSSDVITPTDDASARTSEAPNESVVSADGDSAGESANGNIVSGPQAKFSVETLSYDDDAKLYTRKLSGVIEDETGLNHPMEVLVIHKLGSNDVVSGIKEATYDGKTASGTTFEARSAAESQELLGLGEEEAKFKQFLQIFPDKTDESDSLNGKKFSITYTVGSEEPDAHWSLIPTAVDDQPEIRSGNGIDVVAGKVPPAAAPPLEGYEDFNAPANPKNFLINNLEIAKEVFNQRETHGGVESQTGMGVNRTPAFDLGPQKPVPGYSVPDGYAVSWPEGSQTLGVGESFFNPHWCLAYYKGNSYYKNKIKYSSYQDLNGATRLCTRNNNLEQGRFFSREHVSKLESHSRQEGRTVRSESFTIGGAFGGPLYGFEFGSLRSRNSQGSLRNHYSTPIQPRLVRDSRDAVRIQIKGILDTKDWQFHNIPDASWDGYLLVSPDKKFGVGVTGTGPTNVNKVGIIQVRFFNKAGVDKLLNRDNGPDNPKYREGLQIPANTPMKISYATQEAGVDLRSKQDSDMTLHGGFEPYTNVSKPPKVKPAPLKLVKTPAAPSDTGENEGKTEFTYGIVVDNNTPPAGTKPIDRTFQLFDLPDFTRGLVIKKRVVVLPNGKEIEFGNYISGKGYYLPSGENDFTHRISAGEVQTIQVKIYTYGVTAENPQGANLRCENGAPKKGAYNAARLESEGLEPLTSNTCIDVQPLPPVAPPPVPQLDKNWLENVKYSQGGDGQYRASYILTIDNTAPRAIDRDLNVFDTPSFSATSVKSVTSVWARNGVVSSTGETVFGQEYSLRGRSDGVNLNGSEIKVTDEHSNIWHVPAGKVVKKKIDVYYYAANAQRTDSSYTCNGNPGNGAYNSASFTLDNEVRRASDCGDFLKPDSPKPVISKTPLGVTDTENFPEGKTLKYSVTLENRAVEAQDFEVVDIPEFTEKVNVLRVRIQDSVNGNPSGPKRTSEQLEEGNRLSGKYRIADAGKNTWTVPGQSRGQKFVYVDISYSLNAPAGSGDYRCLGAPQFTARNGGFNTAKVKSGAEWLSASTCQNIEAPAVPPTITKTNKGVTDTPNSDTKTAEFDISLRNNDPAPRDFIVYDKPDFTDNVQIRNVFVQELRDNGTGVLAPAGAKTKLGELQGQGDKTYRISDVRSETWGIGGNQTEHRRVYVEFVYASNVDARRGTFSCGTVPTPNNGGFNKVSVRKSGDSGVEITSDNACADIPSPKATVQKRNVEITDNAEVPGHKSAVYQVVVTNPDLKARRFEVSDAPLFTDDVDIHGMEIQNAAVNGGQYVAVGSRWTANKQIAGGETIYKITDPNQDAWTVPAGETAVKFVYVDFTYGRSALSQNNKLTCSRPLSPKNGALNKVVLRYQDGGNTVETDPAFACLDIESPKQPVISKKFLRVQPVPGKPGSMRAVYNVILSNNDQTYDFEVQDTPDFTKKVEISGFSVQDYNQRQDGSLMLVGSPRNVNPEVGNPRSYRLSDSNSDRWRVPRGQRSAKQIVIEFTYKDNPEALEGSFSCSSVKAPGNGAFNRVSVTSNLVPGAAPIAASDCGKIPYNKPQITKDPRGFEKIPGKTDGEMAVYDISVTNPGPAAEFEVFDVPDFTKKVAIDNVYIQDLVTDGSGAVSTVGEKRLVRSEQSNGETRYRLTDENQRTWGIDEDGTESKRIFVEFSHINNLTADNTGEYRCQQGDVAGNGGYNKVKIKYNIANLNKWTETSACQDLDEPSLEPFISKTPVGLVDVPGSPGVKTAVYDIALRSKTQFVQYTLLDYPKFSENVRIREVRVQKLDNSRQPVGTAWAVTTKEAKPEAGVTGDPEGSYRIGDSDTFSNILIESPDTIYRRVYVDFEYLDNPAVPSSYTCSATPEPSNGAYNEVHIVKPKTAQSHKSSACIDIPTPPEPLEVAIKKFGYGDEETPVTTDDWDFALYKLKGESFDSDQPIRLLPGLTDGQKRFEKSLAAGEYLLVETKAPDGFELLAEPVKLRVSQSANSSGAPAELVLSLAEPNIAVDLDGTIIKVFDVHKGELPESGGLGVYWMLILGALLLSVVGVSRRKSFAG</sequence>
<keyword evidence="2" id="KW-0812">Transmembrane</keyword>
<feature type="region of interest" description="Disordered" evidence="1">
    <location>
        <begin position="1466"/>
        <end position="1497"/>
    </location>
</feature>
<feature type="compositionally biased region" description="Basic and acidic residues" evidence="1">
    <location>
        <begin position="966"/>
        <end position="975"/>
    </location>
</feature>
<evidence type="ECO:0000256" key="2">
    <source>
        <dbReference type="SAM" id="Phobius"/>
    </source>
</evidence>
<feature type="transmembrane region" description="Helical" evidence="2">
    <location>
        <begin position="2035"/>
        <end position="2053"/>
    </location>
</feature>
<evidence type="ECO:0000313" key="5">
    <source>
        <dbReference type="Proteomes" id="UP000185491"/>
    </source>
</evidence>
<reference evidence="4 5" key="1">
    <citation type="submission" date="2014-08" db="EMBL/GenBank/DDBJ databases">
        <title>Complete genome sequence of Corynebacterium phocae M408/89/1(T)(=DSM 44612(T)), isolated from the common seal (Phoca vitulina).</title>
        <authorList>
            <person name="Ruckert C."/>
            <person name="Albersmeier A."/>
            <person name="Winkler A."/>
            <person name="Kalinowski J."/>
        </authorList>
    </citation>
    <scope>NUCLEOTIDE SEQUENCE [LARGE SCALE GENOMIC DNA]</scope>
    <source>
        <strain evidence="4 5">M408/89/1</strain>
    </source>
</reference>
<evidence type="ECO:0000259" key="3">
    <source>
        <dbReference type="Pfam" id="PF17802"/>
    </source>
</evidence>
<gene>
    <name evidence="4" type="ORF">CPHO_01850</name>
</gene>
<dbReference type="Gene3D" id="2.60.40.10">
    <property type="entry name" value="Immunoglobulins"/>
    <property type="match status" value="1"/>
</dbReference>
<keyword evidence="2" id="KW-1133">Transmembrane helix</keyword>
<feature type="compositionally biased region" description="Polar residues" evidence="1">
    <location>
        <begin position="34"/>
        <end position="44"/>
    </location>
</feature>
<feature type="domain" description="SpaA-like prealbumin fold" evidence="3">
    <location>
        <begin position="1927"/>
        <end position="1992"/>
    </location>
</feature>
<feature type="region of interest" description="Disordered" evidence="1">
    <location>
        <begin position="1"/>
        <end position="62"/>
    </location>
</feature>
<evidence type="ECO:0000313" key="4">
    <source>
        <dbReference type="EMBL" id="APT91856.1"/>
    </source>
</evidence>
<evidence type="ECO:0000256" key="1">
    <source>
        <dbReference type="SAM" id="MobiDB-lite"/>
    </source>
</evidence>
<feature type="compositionally biased region" description="Polar residues" evidence="1">
    <location>
        <begin position="1064"/>
        <end position="1079"/>
    </location>
</feature>
<keyword evidence="2" id="KW-0472">Membrane</keyword>
<name>A0A1L7D134_9CORY</name>
<dbReference type="GO" id="GO:0005975">
    <property type="term" value="P:carbohydrate metabolic process"/>
    <property type="evidence" value="ECO:0007669"/>
    <property type="project" value="UniProtKB-ARBA"/>
</dbReference>
<dbReference type="Proteomes" id="UP000185491">
    <property type="component" value="Chromosome"/>
</dbReference>
<dbReference type="KEGG" id="cpho:CPHO_01850"/>
<dbReference type="STRING" id="161895.CPHO_01850"/>
<organism evidence="4 5">
    <name type="scientific">Corynebacterium phocae</name>
    <dbReference type="NCBI Taxonomy" id="161895"/>
    <lineage>
        <taxon>Bacteria</taxon>
        <taxon>Bacillati</taxon>
        <taxon>Actinomycetota</taxon>
        <taxon>Actinomycetes</taxon>
        <taxon>Mycobacteriales</taxon>
        <taxon>Corynebacteriaceae</taxon>
        <taxon>Corynebacterium</taxon>
    </lineage>
</organism>
<dbReference type="InterPro" id="IPR041033">
    <property type="entry name" value="SpaA_PFL_dom_1"/>
</dbReference>
<feature type="region of interest" description="Disordered" evidence="1">
    <location>
        <begin position="956"/>
        <end position="975"/>
    </location>
</feature>
<accession>A0A1L7D134</accession>
<dbReference type="EMBL" id="CP009249">
    <property type="protein sequence ID" value="APT91856.1"/>
    <property type="molecule type" value="Genomic_DNA"/>
</dbReference>
<dbReference type="InterPro" id="IPR013783">
    <property type="entry name" value="Ig-like_fold"/>
</dbReference>
<proteinExistence type="predicted"/>
<feature type="region of interest" description="Disordered" evidence="1">
    <location>
        <begin position="1060"/>
        <end position="1079"/>
    </location>
</feature>